<dbReference type="AlphaFoldDB" id="A0AAV2F8L7"/>
<proteinExistence type="predicted"/>
<organism evidence="2 3">
    <name type="scientific">Linum trigynum</name>
    <dbReference type="NCBI Taxonomy" id="586398"/>
    <lineage>
        <taxon>Eukaryota</taxon>
        <taxon>Viridiplantae</taxon>
        <taxon>Streptophyta</taxon>
        <taxon>Embryophyta</taxon>
        <taxon>Tracheophyta</taxon>
        <taxon>Spermatophyta</taxon>
        <taxon>Magnoliopsida</taxon>
        <taxon>eudicotyledons</taxon>
        <taxon>Gunneridae</taxon>
        <taxon>Pentapetalae</taxon>
        <taxon>rosids</taxon>
        <taxon>fabids</taxon>
        <taxon>Malpighiales</taxon>
        <taxon>Linaceae</taxon>
        <taxon>Linum</taxon>
    </lineage>
</organism>
<dbReference type="Proteomes" id="UP001497516">
    <property type="component" value="Chromosome 6"/>
</dbReference>
<name>A0AAV2F8L7_9ROSI</name>
<feature type="region of interest" description="Disordered" evidence="1">
    <location>
        <begin position="1"/>
        <end position="28"/>
    </location>
</feature>
<evidence type="ECO:0000256" key="1">
    <source>
        <dbReference type="SAM" id="MobiDB-lite"/>
    </source>
</evidence>
<accession>A0AAV2F8L7</accession>
<evidence type="ECO:0000313" key="3">
    <source>
        <dbReference type="Proteomes" id="UP001497516"/>
    </source>
</evidence>
<keyword evidence="3" id="KW-1185">Reference proteome</keyword>
<reference evidence="2 3" key="1">
    <citation type="submission" date="2024-04" db="EMBL/GenBank/DDBJ databases">
        <authorList>
            <person name="Fracassetti M."/>
        </authorList>
    </citation>
    <scope>NUCLEOTIDE SEQUENCE [LARGE SCALE GENOMIC DNA]</scope>
</reference>
<protein>
    <submittedName>
        <fullName evidence="2">Uncharacterized protein</fullName>
    </submittedName>
</protein>
<evidence type="ECO:0000313" key="2">
    <source>
        <dbReference type="EMBL" id="CAL1394392.1"/>
    </source>
</evidence>
<dbReference type="EMBL" id="OZ034819">
    <property type="protein sequence ID" value="CAL1394392.1"/>
    <property type="molecule type" value="Genomic_DNA"/>
</dbReference>
<gene>
    <name evidence="2" type="ORF">LTRI10_LOCUS34897</name>
</gene>
<feature type="compositionally biased region" description="Basic and acidic residues" evidence="1">
    <location>
        <begin position="15"/>
        <end position="27"/>
    </location>
</feature>
<sequence>MCPSRRLVVADVGQEEDRRSPDLKHIEAGSSKLGINNWRPPWGPMRLIPTNRQSSKTKWTHRICKAKPGFVKMQLQTSFELLSQRIEDPNKMDMHDMQTEDGIRQDTTPNINQVVIFKNRGSQ</sequence>